<sequence>MDITLDHMERYVPQINPATYTVLTTLFLTIEAFFMAWFIVYGLTANKFSRVLLKELLLSLVASIFLGCGTLFLFYGSESTYEL</sequence>
<reference evidence="8 9" key="1">
    <citation type="submission" date="2023-11" db="UniProtKB">
        <authorList>
            <consortium name="WormBaseParasite"/>
        </authorList>
    </citation>
    <scope>IDENTIFICATION</scope>
</reference>
<name>A0AA85A7T6_9TREM</name>
<dbReference type="GO" id="GO:0008250">
    <property type="term" value="C:oligosaccharyltransferase complex"/>
    <property type="evidence" value="ECO:0007669"/>
    <property type="project" value="UniProtKB-UniRule"/>
</dbReference>
<evidence type="ECO:0000313" key="9">
    <source>
        <dbReference type="WBParaSite" id="SMRG1_70090.3"/>
    </source>
</evidence>
<evidence type="ECO:0000256" key="2">
    <source>
        <dbReference type="ARBA" id="ARBA00009825"/>
    </source>
</evidence>
<evidence type="ECO:0000313" key="8">
    <source>
        <dbReference type="WBParaSite" id="SMRG1_70090.1"/>
    </source>
</evidence>
<dbReference type="WBParaSite" id="SMRG1_70090.1">
    <property type="protein sequence ID" value="SMRG1_70090.1"/>
    <property type="gene ID" value="SMRG1_70090"/>
</dbReference>
<dbReference type="Proteomes" id="UP000050790">
    <property type="component" value="Unassembled WGS sequence"/>
</dbReference>
<evidence type="ECO:0000256" key="5">
    <source>
        <dbReference type="ARBA" id="ARBA00023136"/>
    </source>
</evidence>
<dbReference type="GO" id="GO:0006487">
    <property type="term" value="P:protein N-linked glycosylation"/>
    <property type="evidence" value="ECO:0007669"/>
    <property type="project" value="UniProtKB-UniRule"/>
</dbReference>
<dbReference type="Pfam" id="PF05251">
    <property type="entry name" value="Ost5"/>
    <property type="match status" value="1"/>
</dbReference>
<evidence type="ECO:0000256" key="4">
    <source>
        <dbReference type="ARBA" id="ARBA00022989"/>
    </source>
</evidence>
<keyword evidence="3 6" id="KW-0812">Transmembrane</keyword>
<protein>
    <recommendedName>
        <fullName evidence="6">Dolichyl-diphosphooligosaccharide-protein glycosyltransferase subunit TMEM258</fullName>
    </recommendedName>
    <alternativeName>
        <fullName evidence="6">Transmembrane protein 258</fullName>
    </alternativeName>
</protein>
<comment type="function">
    <text evidence="6">Subunit of the oligosaccharyl transferase (OST) complex that catalyzes the initial transfer of a defined glycan (Glc(3)Man(9)GlcNAc(2) in eukaryotes) from the lipid carrier dolichol-pyrophosphate to an asparagine residue within an Asn-X-Ser/Thr consensus motif in nascent polypeptide chains, the first step in protein N-glycosylation. N-glycosylation occurs cotranslationally and the complex associates with the Sec61 complex at the channel-forming translocon complex that mediates protein translocation across the endoplasmic reticulum (ER). All subunits are required for a maximal enzyme activity.</text>
</comment>
<keyword evidence="5 6" id="KW-0472">Membrane</keyword>
<comment type="similarity">
    <text evidence="2 6">Belongs to the OST5 family.</text>
</comment>
<evidence type="ECO:0000313" key="7">
    <source>
        <dbReference type="Proteomes" id="UP000050790"/>
    </source>
</evidence>
<dbReference type="InterPro" id="IPR007915">
    <property type="entry name" value="TMEM258/Ost5"/>
</dbReference>
<feature type="transmembrane region" description="Helical" evidence="6">
    <location>
        <begin position="20"/>
        <end position="44"/>
    </location>
</feature>
<dbReference type="PANTHER" id="PTHR13636">
    <property type="entry name" value="TRANSMEMBRANE PROTEIN 258"/>
    <property type="match status" value="1"/>
</dbReference>
<proteinExistence type="inferred from homology"/>
<evidence type="ECO:0000256" key="6">
    <source>
        <dbReference type="RuleBase" id="RU367008"/>
    </source>
</evidence>
<comment type="subunit">
    <text evidence="6">Component of the oligosaccharyltransferase (OST) complex.</text>
</comment>
<accession>A0AA85A7T6</accession>
<dbReference type="AlphaFoldDB" id="A0AA85A7T6"/>
<keyword evidence="4 6" id="KW-1133">Transmembrane helix</keyword>
<comment type="subcellular location">
    <subcellularLocation>
        <location evidence="1 6">Membrane</location>
        <topology evidence="1 6">Multi-pass membrane protein</topology>
    </subcellularLocation>
</comment>
<organism evidence="7 8">
    <name type="scientific">Schistosoma margrebowiei</name>
    <dbReference type="NCBI Taxonomy" id="48269"/>
    <lineage>
        <taxon>Eukaryota</taxon>
        <taxon>Metazoa</taxon>
        <taxon>Spiralia</taxon>
        <taxon>Lophotrochozoa</taxon>
        <taxon>Platyhelminthes</taxon>
        <taxon>Trematoda</taxon>
        <taxon>Digenea</taxon>
        <taxon>Strigeidida</taxon>
        <taxon>Schistosomatoidea</taxon>
        <taxon>Schistosomatidae</taxon>
        <taxon>Schistosoma</taxon>
    </lineage>
</organism>
<feature type="transmembrane region" description="Helical" evidence="6">
    <location>
        <begin position="56"/>
        <end position="75"/>
    </location>
</feature>
<evidence type="ECO:0000256" key="1">
    <source>
        <dbReference type="ARBA" id="ARBA00004141"/>
    </source>
</evidence>
<evidence type="ECO:0000256" key="3">
    <source>
        <dbReference type="ARBA" id="ARBA00022692"/>
    </source>
</evidence>
<dbReference type="WBParaSite" id="SMRG1_70090.3">
    <property type="protein sequence ID" value="SMRG1_70090.3"/>
    <property type="gene ID" value="SMRG1_70090"/>
</dbReference>